<organism evidence="1 2">
    <name type="scientific">Roseibium marinum</name>
    <dbReference type="NCBI Taxonomy" id="281252"/>
    <lineage>
        <taxon>Bacteria</taxon>
        <taxon>Pseudomonadati</taxon>
        <taxon>Pseudomonadota</taxon>
        <taxon>Alphaproteobacteria</taxon>
        <taxon>Hyphomicrobiales</taxon>
        <taxon>Stappiaceae</taxon>
        <taxon>Roseibium</taxon>
    </lineage>
</organism>
<keyword evidence="2" id="KW-1185">Reference proteome</keyword>
<dbReference type="Proteomes" id="UP000236959">
    <property type="component" value="Unassembled WGS sequence"/>
</dbReference>
<evidence type="ECO:0000313" key="2">
    <source>
        <dbReference type="Proteomes" id="UP000236959"/>
    </source>
</evidence>
<accession>A0A2S3UT38</accession>
<name>A0A2S3UT38_9HYPH</name>
<evidence type="ECO:0000313" key="1">
    <source>
        <dbReference type="EMBL" id="POF30856.1"/>
    </source>
</evidence>
<dbReference type="EMBL" id="PPCN01000005">
    <property type="protein sequence ID" value="POF30856.1"/>
    <property type="molecule type" value="Genomic_DNA"/>
</dbReference>
<protein>
    <submittedName>
        <fullName evidence="1">Uncharacterized protein</fullName>
    </submittedName>
</protein>
<sequence length="307" mass="34630">MNAQGKASFENSYRGCSPQLLARTQQLWSARGLDHERIWRRSIGSLNSFRPFRVSEFNVNSAPMDAFLLFDQALIWVAALHAAACRSDTLPETRLSREQWLSVRAVTFRLMEQLDGIRLLFFADLPIPAMQIARSISEDADMVLAFLVRRKLAQRFTNCSSVEETTDFWRRHIAGGRAYRVVTEQLYSVGLDYGSDGAYSDWRRSTVATLGAAAHTSFHWHLMRDASPGFEPLFRQTGDCLDFVTLRLQEMCAYSSVLQDRLQEDLVSLRKQAAGDPNPDILAASAAVIGEITVNQWRRSVTEDATG</sequence>
<reference evidence="1 2" key="1">
    <citation type="submission" date="2018-01" db="EMBL/GenBank/DDBJ databases">
        <title>Genomic Encyclopedia of Archaeal and Bacterial Type Strains, Phase II (KMG-II): from individual species to whole genera.</title>
        <authorList>
            <person name="Goeker M."/>
        </authorList>
    </citation>
    <scope>NUCLEOTIDE SEQUENCE [LARGE SCALE GENOMIC DNA]</scope>
    <source>
        <strain evidence="1 2">DSM 17023</strain>
    </source>
</reference>
<gene>
    <name evidence="1" type="ORF">CLV41_10534</name>
</gene>
<dbReference type="AlphaFoldDB" id="A0A2S3UT38"/>
<dbReference type="RefSeq" id="WP_103222827.1">
    <property type="nucleotide sequence ID" value="NZ_PPCN01000005.1"/>
</dbReference>
<dbReference type="OrthoDB" id="6057093at2"/>
<comment type="caution">
    <text evidence="1">The sequence shown here is derived from an EMBL/GenBank/DDBJ whole genome shotgun (WGS) entry which is preliminary data.</text>
</comment>
<proteinExistence type="predicted"/>